<comment type="caution">
    <text evidence="2">The sequence shown here is derived from an EMBL/GenBank/DDBJ whole genome shotgun (WGS) entry which is preliminary data.</text>
</comment>
<dbReference type="PANTHER" id="PTHR15837:SF5">
    <property type="entry name" value="NYN DOMAIN-CONTAINING PROTEIN"/>
    <property type="match status" value="1"/>
</dbReference>
<gene>
    <name evidence="2" type="ORF">PVAG01_03091</name>
</gene>
<dbReference type="PANTHER" id="PTHR15837">
    <property type="entry name" value="RAN GUANINE NUCLEOTIDE RELEASE FACTOR"/>
    <property type="match status" value="1"/>
</dbReference>
<feature type="compositionally biased region" description="Basic residues" evidence="1">
    <location>
        <begin position="152"/>
        <end position="166"/>
    </location>
</feature>
<dbReference type="Proteomes" id="UP001629113">
    <property type="component" value="Unassembled WGS sequence"/>
</dbReference>
<accession>A0ABR4PSJ3</accession>
<organism evidence="2 3">
    <name type="scientific">Phlyctema vagabunda</name>
    <dbReference type="NCBI Taxonomy" id="108571"/>
    <lineage>
        <taxon>Eukaryota</taxon>
        <taxon>Fungi</taxon>
        <taxon>Dikarya</taxon>
        <taxon>Ascomycota</taxon>
        <taxon>Pezizomycotina</taxon>
        <taxon>Leotiomycetes</taxon>
        <taxon>Helotiales</taxon>
        <taxon>Dermateaceae</taxon>
        <taxon>Phlyctema</taxon>
    </lineage>
</organism>
<evidence type="ECO:0000313" key="3">
    <source>
        <dbReference type="Proteomes" id="UP001629113"/>
    </source>
</evidence>
<sequence length="533" mass="59458">MADHHQSIGSSQPARIRRLGDLSPVLRLLESHRVEREERAFEAPTTTSASQPPASQPPAPKPPVSLGDFERLWPLLSQSLERSLGADLRKESESTSSEVRSAIPRTTIPGPTTPTPEAAGSKSRSKHVQFVDANDDTDSDLLGVYVAAALRSRTKTSTKSRRKPRSSRVEKDSFYTSEFDSDGEKTGHPSSKVPQRVRELRILERSIAPTRTREVAPFALPYYKPEPPMWVPPAINQAFFQDPTRFFAKHTWTAAEKRVILSKKLEEKYGLQQTPASATATTTTASINSKLKQPDDGIHVFIDLSNIVIGFFDELKRVRNIPIQTRLPQPPICFENLALILERGRTTTRKILAGSQATGSAASSPKKMEYLPAAAKCGYELNILERVSKYKEVSSPYNRRAVGSGYGTSSGSEGPAKVTKFVMTEQGVDELLHMKLLESIVDFKPSTIVLASGDAAVAEYSSGFLRNVERAMEKGWKVEVCAWRDGLGRGYRKPEFLQKWKEQFKIIELNDYCEELLAIYTRAYTKEEILQDL</sequence>
<feature type="region of interest" description="Disordered" evidence="1">
    <location>
        <begin position="1"/>
        <end position="21"/>
    </location>
</feature>
<reference evidence="2 3" key="1">
    <citation type="submission" date="2024-06" db="EMBL/GenBank/DDBJ databases">
        <title>Complete genome of Phlyctema vagabunda strain 19-DSS-EL-015.</title>
        <authorList>
            <person name="Fiorenzani C."/>
        </authorList>
    </citation>
    <scope>NUCLEOTIDE SEQUENCE [LARGE SCALE GENOMIC DNA]</scope>
    <source>
        <strain evidence="2 3">19-DSS-EL-015</strain>
    </source>
</reference>
<protein>
    <recommendedName>
        <fullName evidence="4">NYN domain-containing protein</fullName>
    </recommendedName>
</protein>
<evidence type="ECO:0000256" key="1">
    <source>
        <dbReference type="SAM" id="MobiDB-lite"/>
    </source>
</evidence>
<keyword evidence="3" id="KW-1185">Reference proteome</keyword>
<evidence type="ECO:0008006" key="4">
    <source>
        <dbReference type="Google" id="ProtNLM"/>
    </source>
</evidence>
<dbReference type="EMBL" id="JBFCZG010000002">
    <property type="protein sequence ID" value="KAL3426300.1"/>
    <property type="molecule type" value="Genomic_DNA"/>
</dbReference>
<proteinExistence type="predicted"/>
<evidence type="ECO:0000313" key="2">
    <source>
        <dbReference type="EMBL" id="KAL3426300.1"/>
    </source>
</evidence>
<name>A0ABR4PSJ3_9HELO</name>
<feature type="region of interest" description="Disordered" evidence="1">
    <location>
        <begin position="84"/>
        <end position="131"/>
    </location>
</feature>
<feature type="region of interest" description="Disordered" evidence="1">
    <location>
        <begin position="35"/>
        <end position="67"/>
    </location>
</feature>
<dbReference type="InterPro" id="IPR007681">
    <property type="entry name" value="Mog1"/>
</dbReference>
<feature type="compositionally biased region" description="Pro residues" evidence="1">
    <location>
        <begin position="54"/>
        <end position="63"/>
    </location>
</feature>
<feature type="region of interest" description="Disordered" evidence="1">
    <location>
        <begin position="152"/>
        <end position="196"/>
    </location>
</feature>
<dbReference type="Gene3D" id="3.40.50.1010">
    <property type="entry name" value="5'-nuclease"/>
    <property type="match status" value="1"/>
</dbReference>
<feature type="compositionally biased region" description="Low complexity" evidence="1">
    <location>
        <begin position="43"/>
        <end position="53"/>
    </location>
</feature>
<dbReference type="CDD" id="cd18724">
    <property type="entry name" value="PIN_LabA-like"/>
    <property type="match status" value="1"/>
</dbReference>